<proteinExistence type="predicted"/>
<dbReference type="AlphaFoldDB" id="A0AAW0FC28"/>
<dbReference type="Proteomes" id="UP001430356">
    <property type="component" value="Unassembled WGS sequence"/>
</dbReference>
<dbReference type="EMBL" id="JAECZO010000022">
    <property type="protein sequence ID" value="KAK7201914.1"/>
    <property type="molecule type" value="Genomic_DNA"/>
</dbReference>
<feature type="region of interest" description="Disordered" evidence="1">
    <location>
        <begin position="70"/>
        <end position="91"/>
    </location>
</feature>
<feature type="compositionally biased region" description="Basic and acidic residues" evidence="1">
    <location>
        <begin position="122"/>
        <end position="143"/>
    </location>
</feature>
<sequence>MGNKLSQVPEEGQGHPDLYYRGAAAAKEARFTVAELYFVQALQKHPGRHFWDTLMGAVATQANVVHADLPDTLDSEDDAECDEDDAEMMMSPSDVLRETTAPTPRRRSRYLSWPRKSRPRMSEVLESKYERQSPRRGTGETKSRVSAADARSARPDRCPDEIVVQLPLDDHLATILDFFRMLADIALTYLEMLGTTANKEKVLSLAVHYCLLTLSHTQVLFHCLTLWKEETLGDGGGLIDHAKRRRLSVAGAAVEECGTSVGEADSAVPMTRRERRTMSRTTSALFTLALVEANCRYYYLSFLINYCAILVGAYEQMEDPETCERVYANVQEHLGAVHAALRDLAQEYPNEFVSGVLLSHFAAADGDSVPGRASPMLAGSVTRTARSVSWGGDRHRHLFNACGGWSPVTSALLPLSAVYGIRLRVEQPIGSSVQVPLLSPAQRMGFHYLAWQSPFVCLTVPGSSAYLLERSLPNFVAGPGTRRCNPTTMKRMASDVAAATATLDASAAAAGEAESATTVRTSRRSSVQLHSLSGSCCATDVMTPAQRTAFMKKCTRSVQRRGRAMNTDLDLSDEHTAVVLCLDEASTIGTMSLVVAAKLDKAARHAAAANAHIHTAQSVASALNGADSMQLQMLRCTLYESTHS</sequence>
<comment type="caution">
    <text evidence="2">The sequence shown here is derived from an EMBL/GenBank/DDBJ whole genome shotgun (WGS) entry which is preliminary data.</text>
</comment>
<feature type="region of interest" description="Disordered" evidence="1">
    <location>
        <begin position="122"/>
        <end position="153"/>
    </location>
</feature>
<organism evidence="2 3">
    <name type="scientific">Novymonas esmeraldas</name>
    <dbReference type="NCBI Taxonomy" id="1808958"/>
    <lineage>
        <taxon>Eukaryota</taxon>
        <taxon>Discoba</taxon>
        <taxon>Euglenozoa</taxon>
        <taxon>Kinetoplastea</taxon>
        <taxon>Metakinetoplastina</taxon>
        <taxon>Trypanosomatida</taxon>
        <taxon>Trypanosomatidae</taxon>
        <taxon>Novymonas</taxon>
    </lineage>
</organism>
<evidence type="ECO:0000313" key="3">
    <source>
        <dbReference type="Proteomes" id="UP001430356"/>
    </source>
</evidence>
<name>A0AAW0FC28_9TRYP</name>
<gene>
    <name evidence="2" type="ORF">NESM_000259000</name>
</gene>
<evidence type="ECO:0000256" key="1">
    <source>
        <dbReference type="SAM" id="MobiDB-lite"/>
    </source>
</evidence>
<feature type="compositionally biased region" description="Acidic residues" evidence="1">
    <location>
        <begin position="71"/>
        <end position="87"/>
    </location>
</feature>
<evidence type="ECO:0000313" key="2">
    <source>
        <dbReference type="EMBL" id="KAK7201914.1"/>
    </source>
</evidence>
<dbReference type="PANTHER" id="PTHR40744">
    <property type="entry name" value="SODIUM STIBOGLUCONATE RESISTANCE PROTEIN-RELATED"/>
    <property type="match status" value="1"/>
</dbReference>
<keyword evidence="3" id="KW-1185">Reference proteome</keyword>
<accession>A0AAW0FC28</accession>
<dbReference type="PANTHER" id="PTHR40744:SF1">
    <property type="entry name" value="SODIUM STIBOGLUCONATE RESISTANCE PROTEIN"/>
    <property type="match status" value="1"/>
</dbReference>
<protein>
    <submittedName>
        <fullName evidence="2">Uncharacterized protein</fullName>
    </submittedName>
</protein>
<reference evidence="2 3" key="1">
    <citation type="journal article" date="2021" name="MBio">
        <title>A New Model Trypanosomatid, Novymonas esmeraldas: Genomic Perception of Its 'Candidatus Pandoraea novymonadis' Endosymbiont.</title>
        <authorList>
            <person name="Zakharova A."/>
            <person name="Saura A."/>
            <person name="Butenko A."/>
            <person name="Podesvova L."/>
            <person name="Warmusova S."/>
            <person name="Kostygov A.Y."/>
            <person name="Nenarokova A."/>
            <person name="Lukes J."/>
            <person name="Opperdoes F.R."/>
            <person name="Yurchenko V."/>
        </authorList>
    </citation>
    <scope>NUCLEOTIDE SEQUENCE [LARGE SCALE GENOMIC DNA]</scope>
    <source>
        <strain evidence="2 3">E262AT.01</strain>
    </source>
</reference>